<keyword evidence="3" id="KW-1185">Reference proteome</keyword>
<gene>
    <name evidence="2" type="ORF">PCOR1329_LOCUS52716</name>
</gene>
<protein>
    <submittedName>
        <fullName evidence="2">Uncharacterized protein</fullName>
    </submittedName>
</protein>
<sequence>MAFAPASGSVVVYQGSSAGASSPSGSPVRALAVVVAGPLPNGTYDLDCARGVVAGELLPAAGEAVEYHSSSLQAWIPGRVLRPGAAAGTLDLDCKEAADLRRVRLLQAPPSSAAGARDAHAPAAASGVGGGGPPKLQPGDHCFYRSSTHGWLAAQVQHFSAEDGGEAAPAAGWDLRPQREASRATREHSLHPGGLRRGIPQRLSAQLDPGHGAAPGPGPRDLRPRLQGKGEHGTRFSSASDPAPGRARKPSGAQQVNITRLRPPADLPPSCTRGSAPVQPAAPAQKGKARRRLSEVLSVLWGLSRARRKGEIGKGG</sequence>
<name>A0ABN9UYI8_9DINO</name>
<feature type="region of interest" description="Disordered" evidence="1">
    <location>
        <begin position="177"/>
        <end position="292"/>
    </location>
</feature>
<accession>A0ABN9UYI8</accession>
<feature type="region of interest" description="Disordered" evidence="1">
    <location>
        <begin position="109"/>
        <end position="140"/>
    </location>
</feature>
<feature type="compositionally biased region" description="Basic and acidic residues" evidence="1">
    <location>
        <begin position="177"/>
        <end position="190"/>
    </location>
</feature>
<dbReference type="Proteomes" id="UP001189429">
    <property type="component" value="Unassembled WGS sequence"/>
</dbReference>
<organism evidence="2 3">
    <name type="scientific">Prorocentrum cordatum</name>
    <dbReference type="NCBI Taxonomy" id="2364126"/>
    <lineage>
        <taxon>Eukaryota</taxon>
        <taxon>Sar</taxon>
        <taxon>Alveolata</taxon>
        <taxon>Dinophyceae</taxon>
        <taxon>Prorocentrales</taxon>
        <taxon>Prorocentraceae</taxon>
        <taxon>Prorocentrum</taxon>
    </lineage>
</organism>
<feature type="non-terminal residue" evidence="2">
    <location>
        <position position="316"/>
    </location>
</feature>
<proteinExistence type="predicted"/>
<evidence type="ECO:0000313" key="2">
    <source>
        <dbReference type="EMBL" id="CAK0865054.1"/>
    </source>
</evidence>
<evidence type="ECO:0000256" key="1">
    <source>
        <dbReference type="SAM" id="MobiDB-lite"/>
    </source>
</evidence>
<dbReference type="EMBL" id="CAUYUJ010016417">
    <property type="protein sequence ID" value="CAK0865054.1"/>
    <property type="molecule type" value="Genomic_DNA"/>
</dbReference>
<reference evidence="2" key="1">
    <citation type="submission" date="2023-10" db="EMBL/GenBank/DDBJ databases">
        <authorList>
            <person name="Chen Y."/>
            <person name="Shah S."/>
            <person name="Dougan E. K."/>
            <person name="Thang M."/>
            <person name="Chan C."/>
        </authorList>
    </citation>
    <scope>NUCLEOTIDE SEQUENCE [LARGE SCALE GENOMIC DNA]</scope>
</reference>
<comment type="caution">
    <text evidence="2">The sequence shown here is derived from an EMBL/GenBank/DDBJ whole genome shotgun (WGS) entry which is preliminary data.</text>
</comment>
<evidence type="ECO:0000313" key="3">
    <source>
        <dbReference type="Proteomes" id="UP001189429"/>
    </source>
</evidence>
<feature type="compositionally biased region" description="Basic and acidic residues" evidence="1">
    <location>
        <begin position="220"/>
        <end position="234"/>
    </location>
</feature>
<feature type="compositionally biased region" description="Low complexity" evidence="1">
    <location>
        <begin position="111"/>
        <end position="126"/>
    </location>
</feature>